<evidence type="ECO:0000313" key="2">
    <source>
        <dbReference type="EMBL" id="MAA15175.1"/>
    </source>
</evidence>
<keyword evidence="1" id="KW-0732">Signal</keyword>
<accession>A0A224YDY5</accession>
<evidence type="ECO:0000256" key="1">
    <source>
        <dbReference type="SAM" id="SignalP"/>
    </source>
</evidence>
<dbReference type="GO" id="GO:0030682">
    <property type="term" value="P:symbiont-mediated perturbation of host defenses"/>
    <property type="evidence" value="ECO:0007669"/>
    <property type="project" value="InterPro"/>
</dbReference>
<dbReference type="EMBL" id="GFPF01004029">
    <property type="protein sequence ID" value="MAA15175.1"/>
    <property type="molecule type" value="Transcribed_RNA"/>
</dbReference>
<protein>
    <submittedName>
        <fullName evidence="2">Lipocalin</fullName>
    </submittedName>
</protein>
<dbReference type="InterPro" id="IPR012674">
    <property type="entry name" value="Calycin"/>
</dbReference>
<feature type="signal peptide" evidence="1">
    <location>
        <begin position="1"/>
        <end position="18"/>
    </location>
</feature>
<feature type="chain" id="PRO_5013098637" evidence="1">
    <location>
        <begin position="19"/>
        <end position="209"/>
    </location>
</feature>
<dbReference type="GO" id="GO:0043176">
    <property type="term" value="F:amine binding"/>
    <property type="evidence" value="ECO:0007669"/>
    <property type="project" value="InterPro"/>
</dbReference>
<dbReference type="Pfam" id="PF02098">
    <property type="entry name" value="His_binding"/>
    <property type="match status" value="1"/>
</dbReference>
<proteinExistence type="predicted"/>
<sequence>MVPLTALVLWTIPLSSMATGIYSPFDALEMNVSEYQNPWPVINNTRHVYLSRVSEENSTFRCVKSRYWGYEYNSTVDRSLNSSTPDQWSQNITLNVRYEASQNGSNITMLQVTSMQELELLNPRTSLPEPYSTKNFTFRVLYSDPKCLILGDVLNATRFTNCSLWFPHKSGVLYPPLCCEFVFTVLCGQGTKFDWINKCAPYGWTEESY</sequence>
<reference evidence="2" key="1">
    <citation type="journal article" date="2017" name="Parasit. Vectors">
        <title>Sialotranscriptomics of Rhipicephalus zambeziensis reveals intricate expression profiles of secretory proteins and suggests tight temporal transcriptional regulation during blood-feeding.</title>
        <authorList>
            <person name="de Castro M.H."/>
            <person name="de Klerk D."/>
            <person name="Pienaar R."/>
            <person name="Rees D.J.G."/>
            <person name="Mans B.J."/>
        </authorList>
    </citation>
    <scope>NUCLEOTIDE SEQUENCE</scope>
    <source>
        <tissue evidence="2">Salivary glands</tissue>
    </source>
</reference>
<dbReference type="Gene3D" id="2.40.128.20">
    <property type="match status" value="1"/>
</dbReference>
<dbReference type="SUPFAM" id="SSF50814">
    <property type="entry name" value="Lipocalins"/>
    <property type="match status" value="1"/>
</dbReference>
<name>A0A224YDY5_9ACAR</name>
<organism evidence="2">
    <name type="scientific">Rhipicephalus zambeziensis</name>
    <dbReference type="NCBI Taxonomy" id="60191"/>
    <lineage>
        <taxon>Eukaryota</taxon>
        <taxon>Metazoa</taxon>
        <taxon>Ecdysozoa</taxon>
        <taxon>Arthropoda</taxon>
        <taxon>Chelicerata</taxon>
        <taxon>Arachnida</taxon>
        <taxon>Acari</taxon>
        <taxon>Parasitiformes</taxon>
        <taxon>Ixodida</taxon>
        <taxon>Ixodoidea</taxon>
        <taxon>Ixodidae</taxon>
        <taxon>Rhipicephalinae</taxon>
        <taxon>Rhipicephalus</taxon>
        <taxon>Rhipicephalus</taxon>
    </lineage>
</organism>
<dbReference type="InterPro" id="IPR002970">
    <property type="entry name" value="Tick_his-bd"/>
</dbReference>
<dbReference type="AlphaFoldDB" id="A0A224YDY5"/>